<gene>
    <name evidence="2" type="ORF">AVEN_172895_1</name>
    <name evidence="1" type="ORF">AVEN_188479_1</name>
</gene>
<evidence type="ECO:0008006" key="4">
    <source>
        <dbReference type="Google" id="ProtNLM"/>
    </source>
</evidence>
<name>A0A4Y2MK66_ARAVE</name>
<dbReference type="EMBL" id="BGPR01007524">
    <property type="protein sequence ID" value="GBN27551.1"/>
    <property type="molecule type" value="Genomic_DNA"/>
</dbReference>
<sequence>MKAGSVLEPVMAVCWLEGGQQEHSRGYPTHPDFKFVRQSGDSTCYAAIHEHHVRGGVFQQDNTRPHTAVVTQHALQSVDMLPWPARSPDLSPIEHVWDIIGQQLQRHPQPALTVPVLTDQVQQAWNSIPQTDIRHL</sequence>
<protein>
    <recommendedName>
        <fullName evidence="4">Tc1-like transposase DDE domain-containing protein</fullName>
    </recommendedName>
</protein>
<comment type="caution">
    <text evidence="2">The sequence shown here is derived from an EMBL/GenBank/DDBJ whole genome shotgun (WGS) entry which is preliminary data.</text>
</comment>
<evidence type="ECO:0000313" key="2">
    <source>
        <dbReference type="EMBL" id="GBN27551.1"/>
    </source>
</evidence>
<dbReference type="EMBL" id="BGPR01007297">
    <property type="protein sequence ID" value="GBN25833.1"/>
    <property type="molecule type" value="Genomic_DNA"/>
</dbReference>
<reference evidence="2 3" key="1">
    <citation type="journal article" date="2019" name="Sci. Rep.">
        <title>Orb-weaving spider Araneus ventricosus genome elucidates the spidroin gene catalogue.</title>
        <authorList>
            <person name="Kono N."/>
            <person name="Nakamura H."/>
            <person name="Ohtoshi R."/>
            <person name="Moran D.A.P."/>
            <person name="Shinohara A."/>
            <person name="Yoshida Y."/>
            <person name="Fujiwara M."/>
            <person name="Mori M."/>
            <person name="Tomita M."/>
            <person name="Arakawa K."/>
        </authorList>
    </citation>
    <scope>NUCLEOTIDE SEQUENCE [LARGE SCALE GENOMIC DNA]</scope>
</reference>
<accession>A0A4Y2MK66</accession>
<keyword evidence="3" id="KW-1185">Reference proteome</keyword>
<organism evidence="2 3">
    <name type="scientific">Araneus ventricosus</name>
    <name type="common">Orbweaver spider</name>
    <name type="synonym">Epeira ventricosa</name>
    <dbReference type="NCBI Taxonomy" id="182803"/>
    <lineage>
        <taxon>Eukaryota</taxon>
        <taxon>Metazoa</taxon>
        <taxon>Ecdysozoa</taxon>
        <taxon>Arthropoda</taxon>
        <taxon>Chelicerata</taxon>
        <taxon>Arachnida</taxon>
        <taxon>Araneae</taxon>
        <taxon>Araneomorphae</taxon>
        <taxon>Entelegynae</taxon>
        <taxon>Araneoidea</taxon>
        <taxon>Araneidae</taxon>
        <taxon>Araneus</taxon>
    </lineage>
</organism>
<dbReference type="GO" id="GO:0003676">
    <property type="term" value="F:nucleic acid binding"/>
    <property type="evidence" value="ECO:0007669"/>
    <property type="project" value="InterPro"/>
</dbReference>
<dbReference type="Gene3D" id="3.30.420.10">
    <property type="entry name" value="Ribonuclease H-like superfamily/Ribonuclease H"/>
    <property type="match status" value="1"/>
</dbReference>
<evidence type="ECO:0000313" key="1">
    <source>
        <dbReference type="EMBL" id="GBN25833.1"/>
    </source>
</evidence>
<proteinExistence type="predicted"/>
<evidence type="ECO:0000313" key="3">
    <source>
        <dbReference type="Proteomes" id="UP000499080"/>
    </source>
</evidence>
<dbReference type="AlphaFoldDB" id="A0A4Y2MK66"/>
<dbReference type="OrthoDB" id="5410741at2759"/>
<dbReference type="InterPro" id="IPR036397">
    <property type="entry name" value="RNaseH_sf"/>
</dbReference>
<dbReference type="Proteomes" id="UP000499080">
    <property type="component" value="Unassembled WGS sequence"/>
</dbReference>